<name>S9RJJ3_9RHOB</name>
<protein>
    <submittedName>
        <fullName evidence="1">Uncharacterized protein</fullName>
    </submittedName>
</protein>
<reference evidence="2" key="1">
    <citation type="journal article" date="2013" name="Stand. Genomic Sci.">
        <title>Genome sequence of the Litoreibacter arenae type strain (DSM 19593(T)), a member of the Roseobacter clade isolated from sea sand.</title>
        <authorList>
            <person name="Riedel T."/>
            <person name="Fiebig A."/>
            <person name="Petersen J."/>
            <person name="Gronow S."/>
            <person name="Kyrpides N.C."/>
            <person name="Goker M."/>
            <person name="Klenk H.P."/>
        </authorList>
    </citation>
    <scope>NUCLEOTIDE SEQUENCE [LARGE SCALE GENOMIC DNA]</scope>
    <source>
        <strain evidence="2">DSM 19593</strain>
    </source>
</reference>
<sequence>MGPVCSMVVVFPLNIAYLRNFNPLGRDSPCQVKENIHR</sequence>
<evidence type="ECO:0000313" key="2">
    <source>
        <dbReference type="Proteomes" id="UP000015351"/>
    </source>
</evidence>
<dbReference type="EMBL" id="AONI01000013">
    <property type="protein sequence ID" value="EPX78285.1"/>
    <property type="molecule type" value="Genomic_DNA"/>
</dbReference>
<keyword evidence="2" id="KW-1185">Reference proteome</keyword>
<evidence type="ECO:0000313" key="1">
    <source>
        <dbReference type="EMBL" id="EPX78285.1"/>
    </source>
</evidence>
<dbReference type="HOGENOM" id="CLU_3329694_0_0_5"/>
<organism evidence="1 2">
    <name type="scientific">Litoreibacter arenae DSM 19593</name>
    <dbReference type="NCBI Taxonomy" id="1123360"/>
    <lineage>
        <taxon>Bacteria</taxon>
        <taxon>Pseudomonadati</taxon>
        <taxon>Pseudomonadota</taxon>
        <taxon>Alphaproteobacteria</taxon>
        <taxon>Rhodobacterales</taxon>
        <taxon>Roseobacteraceae</taxon>
        <taxon>Litoreibacter</taxon>
    </lineage>
</organism>
<comment type="caution">
    <text evidence="1">The sequence shown here is derived from an EMBL/GenBank/DDBJ whole genome shotgun (WGS) entry which is preliminary data.</text>
</comment>
<dbReference type="STRING" id="1123360.thalar_02514"/>
<proteinExistence type="predicted"/>
<accession>S9RJJ3</accession>
<dbReference type="AlphaFoldDB" id="S9RJJ3"/>
<gene>
    <name evidence="1" type="ORF">thalar_02514</name>
</gene>
<dbReference type="Proteomes" id="UP000015351">
    <property type="component" value="Unassembled WGS sequence"/>
</dbReference>